<dbReference type="InterPro" id="IPR009057">
    <property type="entry name" value="Homeodomain-like_sf"/>
</dbReference>
<accession>A0A7L5C2A0</accession>
<dbReference type="GO" id="GO:0003677">
    <property type="term" value="F:DNA binding"/>
    <property type="evidence" value="ECO:0007669"/>
    <property type="project" value="UniProtKB-KW"/>
</dbReference>
<dbReference type="CDD" id="cd05013">
    <property type="entry name" value="SIS_RpiR"/>
    <property type="match status" value="1"/>
</dbReference>
<dbReference type="InterPro" id="IPR047640">
    <property type="entry name" value="RpiR-like"/>
</dbReference>
<evidence type="ECO:0000313" key="7">
    <source>
        <dbReference type="Proteomes" id="UP000503336"/>
    </source>
</evidence>
<reference evidence="6 7" key="1">
    <citation type="submission" date="2020-02" db="EMBL/GenBank/DDBJ databases">
        <title>complete genome sequence of Rhodobacteraceae bacterium.</title>
        <authorList>
            <person name="Park J."/>
            <person name="Kim Y.-S."/>
            <person name="Kim K.-H."/>
        </authorList>
    </citation>
    <scope>NUCLEOTIDE SEQUENCE [LARGE SCALE GENOMIC DNA]</scope>
    <source>
        <strain evidence="6 7">RR4-56</strain>
    </source>
</reference>
<keyword evidence="2" id="KW-0238">DNA-binding</keyword>
<dbReference type="Pfam" id="PF01418">
    <property type="entry name" value="HTH_6"/>
    <property type="match status" value="1"/>
</dbReference>
<keyword evidence="7" id="KW-1185">Reference proteome</keyword>
<dbReference type="PANTHER" id="PTHR30514:SF18">
    <property type="entry name" value="RPIR-FAMILY TRANSCRIPTIONAL REGULATOR"/>
    <property type="match status" value="1"/>
</dbReference>
<evidence type="ECO:0000259" key="5">
    <source>
        <dbReference type="PROSITE" id="PS51464"/>
    </source>
</evidence>
<evidence type="ECO:0000259" key="4">
    <source>
        <dbReference type="PROSITE" id="PS51071"/>
    </source>
</evidence>
<dbReference type="AlphaFoldDB" id="A0A7L5C2A0"/>
<dbReference type="GO" id="GO:1901135">
    <property type="term" value="P:carbohydrate derivative metabolic process"/>
    <property type="evidence" value="ECO:0007669"/>
    <property type="project" value="InterPro"/>
</dbReference>
<proteinExistence type="predicted"/>
<feature type="domain" description="SIS" evidence="5">
    <location>
        <begin position="123"/>
        <end position="262"/>
    </location>
</feature>
<dbReference type="SUPFAM" id="SSF53697">
    <property type="entry name" value="SIS domain"/>
    <property type="match status" value="1"/>
</dbReference>
<evidence type="ECO:0000256" key="3">
    <source>
        <dbReference type="ARBA" id="ARBA00023163"/>
    </source>
</evidence>
<evidence type="ECO:0000313" key="6">
    <source>
        <dbReference type="EMBL" id="QIE55999.1"/>
    </source>
</evidence>
<dbReference type="KEGG" id="hdh:G5B40_11365"/>
<dbReference type="Gene3D" id="1.10.10.10">
    <property type="entry name" value="Winged helix-like DNA-binding domain superfamily/Winged helix DNA-binding domain"/>
    <property type="match status" value="1"/>
</dbReference>
<dbReference type="InterPro" id="IPR035472">
    <property type="entry name" value="RpiR-like_SIS"/>
</dbReference>
<name>A0A7L5C2A0_9RHOB</name>
<dbReference type="EMBL" id="CP049056">
    <property type="protein sequence ID" value="QIE55999.1"/>
    <property type="molecule type" value="Genomic_DNA"/>
</dbReference>
<dbReference type="InterPro" id="IPR001347">
    <property type="entry name" value="SIS_dom"/>
</dbReference>
<dbReference type="PANTHER" id="PTHR30514">
    <property type="entry name" value="GLUCOKINASE"/>
    <property type="match status" value="1"/>
</dbReference>
<gene>
    <name evidence="6" type="ORF">G5B40_11365</name>
</gene>
<keyword evidence="1" id="KW-0805">Transcription regulation</keyword>
<dbReference type="GO" id="GO:0097367">
    <property type="term" value="F:carbohydrate derivative binding"/>
    <property type="evidence" value="ECO:0007669"/>
    <property type="project" value="InterPro"/>
</dbReference>
<protein>
    <submittedName>
        <fullName evidence="6">MurR/RpiR family transcriptional regulator</fullName>
    </submittedName>
</protein>
<evidence type="ECO:0000256" key="2">
    <source>
        <dbReference type="ARBA" id="ARBA00023125"/>
    </source>
</evidence>
<sequence length="294" mass="32806">MTVKDILRRNLPDLTAGQSKLAAALLADYPFAALHPIQHLADATGLSPPSISRFVHRLGFGGFAEFQQALIAELREGGRSPRDLRVTADDASSANFLATYSDRFSSVSGKLSGIVPQQQIDSVTALLADPTREIYLRGGRISNGMAQFLSVHLRQIRPGVHHLADDPEMWPDALLQARRKDVLVLFDFRRYQPMIVRLAATARQHCRMQIILLTDRWQSPAARYCTHVIAVPIEIGTASDTMASVTTVLETLIVTVSEHDWRRTEKRMEKWDALLESLQNAEPTQDTTDRTEPS</sequence>
<dbReference type="Gene3D" id="3.40.50.10490">
    <property type="entry name" value="Glucose-6-phosphate isomerase like protein, domain 1"/>
    <property type="match status" value="1"/>
</dbReference>
<dbReference type="InterPro" id="IPR046348">
    <property type="entry name" value="SIS_dom_sf"/>
</dbReference>
<feature type="domain" description="HTH rpiR-type" evidence="4">
    <location>
        <begin position="1"/>
        <end position="77"/>
    </location>
</feature>
<dbReference type="Pfam" id="PF01380">
    <property type="entry name" value="SIS"/>
    <property type="match status" value="1"/>
</dbReference>
<keyword evidence="3" id="KW-0804">Transcription</keyword>
<dbReference type="InterPro" id="IPR000281">
    <property type="entry name" value="HTH_RpiR"/>
</dbReference>
<evidence type="ECO:0000256" key="1">
    <source>
        <dbReference type="ARBA" id="ARBA00023015"/>
    </source>
</evidence>
<dbReference type="SUPFAM" id="SSF46689">
    <property type="entry name" value="Homeodomain-like"/>
    <property type="match status" value="1"/>
</dbReference>
<dbReference type="GO" id="GO:0003700">
    <property type="term" value="F:DNA-binding transcription factor activity"/>
    <property type="evidence" value="ECO:0007669"/>
    <property type="project" value="InterPro"/>
</dbReference>
<dbReference type="Proteomes" id="UP000503336">
    <property type="component" value="Chromosome"/>
</dbReference>
<dbReference type="RefSeq" id="WP_165098638.1">
    <property type="nucleotide sequence ID" value="NZ_CP049056.1"/>
</dbReference>
<dbReference type="PROSITE" id="PS51464">
    <property type="entry name" value="SIS"/>
    <property type="match status" value="1"/>
</dbReference>
<dbReference type="InterPro" id="IPR036388">
    <property type="entry name" value="WH-like_DNA-bd_sf"/>
</dbReference>
<organism evidence="6 7">
    <name type="scientific">Pikeienuella piscinae</name>
    <dbReference type="NCBI Taxonomy" id="2748098"/>
    <lineage>
        <taxon>Bacteria</taxon>
        <taxon>Pseudomonadati</taxon>
        <taxon>Pseudomonadota</taxon>
        <taxon>Alphaproteobacteria</taxon>
        <taxon>Rhodobacterales</taxon>
        <taxon>Paracoccaceae</taxon>
        <taxon>Pikeienuella</taxon>
    </lineage>
</organism>
<dbReference type="PROSITE" id="PS51071">
    <property type="entry name" value="HTH_RPIR"/>
    <property type="match status" value="1"/>
</dbReference>